<evidence type="ECO:0000259" key="1">
    <source>
        <dbReference type="Pfam" id="PF20103"/>
    </source>
</evidence>
<dbReference type="KEGG" id="bfc:BacF7301_03760"/>
<dbReference type="Pfam" id="PF25148">
    <property type="entry name" value="DUF7824"/>
    <property type="match status" value="1"/>
</dbReference>
<sequence length="980" mass="113275">MEELKHELEKLSKAYKDTPEIEEKVLIPFIKKLLELPMKERRKLLPVIRDLQWIKGRFAGFSSETFCSRDRARFLAAVQFVCANKKEMDMAYDINFDLICKLLPLYCPTWLTDFINDDKSWNNFNLSYEELMSLMDMGYLKELAPSRIAHVLPGCIRVATGDPKKKDSFDSNLLLKRDIILKEHIWTIFEYDSSVSYQDDSAKSAYKEGTTPQDESISTALYRFSLDGHIDRNRLLKATLTTFHRGFKKDMAGWFAGFFETLQPTTEELLSLQEEMMQVFTSSYTKPINVMLQQFKKIAAEDGFCYQEFVERATTLFFSSPKNSLFTIYSIFEKITAQHPEMGETCCITLCQLFLKKDESLQKKAAGFITKYGDASSSVLQETLQAYQPEMFQSAQTTIATFNAQSTENAQSINKTNNTETAYIEAVNTETTTTAAAFLSEEPSTETIRICREDNRIPYPANKEDFLFQLSRLFDMEESWETDTTIAAIIAFHPQLDEEDFSRMEPIFQRAANIVASSWMPYEDLLATFLLEYQRLWAQADTTPQGFLRNMFTRLEEKLKGIDSNRGAYDERAFKRLADWKPGYSNATCFIPFKKLWIDVICRIKGGNTLPLLSAPTHTPAYIQATELIQRLAAYQKAGTKPNTWDFQLAIARCAMEDKEEAIATARQLLKDEYLHLFLFLLDEDTQPESPYNHQPAWITAGLVKSPETEFKAFKSFSCSTLPHNYLSGDYGWKKLKPKENSYDTDKHLLQLEFYKWHEYTERNSHQLWQEHLIINSRYNMDDSRYMEPLLCCFPNHPEPLIAQIITCYMSFGTPQEDSKRSIAHALRMLLSFHCPLREMSLLLLGGSLLFADKTVRSYAAELWVEGLTAGRINNHRVGEILARLVCMELAPLKRFTTQVYESMYKRSNFHNRQLEELLTVFICGLPDKPVTGLKQLLELHLELLTNNHSKVTDEQLRQRLQEWTTSSNLKKVITTLNNL</sequence>
<evidence type="ECO:0000259" key="3">
    <source>
        <dbReference type="Pfam" id="PF25149"/>
    </source>
</evidence>
<proteinExistence type="predicted"/>
<protein>
    <recommendedName>
        <fullName evidence="6">D-tyrosyl-tRNA(Tyr) deacylase</fullName>
    </recommendedName>
</protein>
<dbReference type="EMBL" id="CP050831">
    <property type="protein sequence ID" value="QIU93317.1"/>
    <property type="molecule type" value="Genomic_DNA"/>
</dbReference>
<accession>A0A6H0KLS3</accession>
<organism evidence="4 5">
    <name type="scientific">Bacteroides faecium</name>
    <dbReference type="NCBI Taxonomy" id="2715212"/>
    <lineage>
        <taxon>Bacteria</taxon>
        <taxon>Pseudomonadati</taxon>
        <taxon>Bacteroidota</taxon>
        <taxon>Bacteroidia</taxon>
        <taxon>Bacteroidales</taxon>
        <taxon>Bacteroidaceae</taxon>
        <taxon>Bacteroides</taxon>
    </lineage>
</organism>
<dbReference type="InterPro" id="IPR045472">
    <property type="entry name" value="DUF6493"/>
</dbReference>
<evidence type="ECO:0000313" key="5">
    <source>
        <dbReference type="Proteomes" id="UP000501780"/>
    </source>
</evidence>
<evidence type="ECO:0008006" key="6">
    <source>
        <dbReference type="Google" id="ProtNLM"/>
    </source>
</evidence>
<dbReference type="InterPro" id="IPR056726">
    <property type="entry name" value="DUF7824"/>
</dbReference>
<dbReference type="Proteomes" id="UP000501780">
    <property type="component" value="Chromosome"/>
</dbReference>
<gene>
    <name evidence="4" type="ORF">BacF7301_03760</name>
</gene>
<dbReference type="AlphaFoldDB" id="A0A6H0KLS3"/>
<evidence type="ECO:0000313" key="4">
    <source>
        <dbReference type="EMBL" id="QIU93317.1"/>
    </source>
</evidence>
<dbReference type="InterPro" id="IPR056727">
    <property type="entry name" value="DUF7825"/>
</dbReference>
<feature type="domain" description="DUF7825" evidence="3">
    <location>
        <begin position="729"/>
        <end position="978"/>
    </location>
</feature>
<evidence type="ECO:0000259" key="2">
    <source>
        <dbReference type="Pfam" id="PF25148"/>
    </source>
</evidence>
<name>A0A6H0KLS3_9BACE</name>
<reference evidence="4 5" key="1">
    <citation type="submission" date="2020-03" db="EMBL/GenBank/DDBJ databases">
        <title>Genomic analysis of Bacteroides faecium CBA7301.</title>
        <authorList>
            <person name="Kim J."/>
            <person name="Roh S.W."/>
        </authorList>
    </citation>
    <scope>NUCLEOTIDE SEQUENCE [LARGE SCALE GENOMIC DNA]</scope>
    <source>
        <strain evidence="4 5">CBA7301</strain>
    </source>
</reference>
<dbReference type="RefSeq" id="WP_167960345.1">
    <property type="nucleotide sequence ID" value="NZ_CP050831.1"/>
</dbReference>
<feature type="domain" description="DUF7824" evidence="2">
    <location>
        <begin position="452"/>
        <end position="723"/>
    </location>
</feature>
<feature type="domain" description="DUF6493" evidence="1">
    <location>
        <begin position="3"/>
        <end position="323"/>
    </location>
</feature>
<dbReference type="Pfam" id="PF20103">
    <property type="entry name" value="DUF6493"/>
    <property type="match status" value="1"/>
</dbReference>
<dbReference type="Pfam" id="PF25149">
    <property type="entry name" value="DUF7825"/>
    <property type="match status" value="1"/>
</dbReference>
<keyword evidence="5" id="KW-1185">Reference proteome</keyword>